<evidence type="ECO:0000256" key="1">
    <source>
        <dbReference type="SAM" id="SignalP"/>
    </source>
</evidence>
<dbReference type="EMBL" id="JAAAHW010009854">
    <property type="protein sequence ID" value="KAF9935658.1"/>
    <property type="molecule type" value="Genomic_DNA"/>
</dbReference>
<organism evidence="2 3">
    <name type="scientific">Modicella reniformis</name>
    <dbReference type="NCBI Taxonomy" id="1440133"/>
    <lineage>
        <taxon>Eukaryota</taxon>
        <taxon>Fungi</taxon>
        <taxon>Fungi incertae sedis</taxon>
        <taxon>Mucoromycota</taxon>
        <taxon>Mortierellomycotina</taxon>
        <taxon>Mortierellomycetes</taxon>
        <taxon>Mortierellales</taxon>
        <taxon>Mortierellaceae</taxon>
        <taxon>Modicella</taxon>
    </lineage>
</organism>
<protein>
    <submittedName>
        <fullName evidence="2">Uncharacterized protein</fullName>
    </submittedName>
</protein>
<dbReference type="AlphaFoldDB" id="A0A9P6ILF6"/>
<keyword evidence="1" id="KW-0732">Signal</keyword>
<evidence type="ECO:0000313" key="3">
    <source>
        <dbReference type="Proteomes" id="UP000749646"/>
    </source>
</evidence>
<reference evidence="2" key="1">
    <citation type="journal article" date="2020" name="Fungal Divers.">
        <title>Resolving the Mortierellaceae phylogeny through synthesis of multi-gene phylogenetics and phylogenomics.</title>
        <authorList>
            <person name="Vandepol N."/>
            <person name="Liber J."/>
            <person name="Desiro A."/>
            <person name="Na H."/>
            <person name="Kennedy M."/>
            <person name="Barry K."/>
            <person name="Grigoriev I.V."/>
            <person name="Miller A.N."/>
            <person name="O'Donnell K."/>
            <person name="Stajich J.E."/>
            <person name="Bonito G."/>
        </authorList>
    </citation>
    <scope>NUCLEOTIDE SEQUENCE</scope>
    <source>
        <strain evidence="2">MES-2147</strain>
    </source>
</reference>
<dbReference type="OrthoDB" id="2377212at2759"/>
<comment type="caution">
    <text evidence="2">The sequence shown here is derived from an EMBL/GenBank/DDBJ whole genome shotgun (WGS) entry which is preliminary data.</text>
</comment>
<proteinExistence type="predicted"/>
<evidence type="ECO:0000313" key="2">
    <source>
        <dbReference type="EMBL" id="KAF9935658.1"/>
    </source>
</evidence>
<feature type="signal peptide" evidence="1">
    <location>
        <begin position="1"/>
        <end position="21"/>
    </location>
</feature>
<gene>
    <name evidence="2" type="ORF">BGZ65_003175</name>
</gene>
<dbReference type="Proteomes" id="UP000749646">
    <property type="component" value="Unassembled WGS sequence"/>
</dbReference>
<sequence>MAKFNALVLLVLAMIISVVVAKSCYCIDCGSSRCIRIDSATEAVFSMAWVPGRKPGTGKNSSLPLAPVRNGFISLTERELLTMLWKQPVIRGRHTLKGYTATMVKRVHKYAEAEDRHVPVALDLGRDIYCGRLCGEDESYRHEGVLYQLQIKYKHWLNIEKSMSTKDEDDNTIARIEARLPSLNMVIV</sequence>
<feature type="chain" id="PRO_5040483584" evidence="1">
    <location>
        <begin position="22"/>
        <end position="188"/>
    </location>
</feature>
<name>A0A9P6ILF6_9FUNG</name>
<accession>A0A9P6ILF6</accession>
<keyword evidence="3" id="KW-1185">Reference proteome</keyword>